<dbReference type="Pfam" id="PF00550">
    <property type="entry name" value="PP-binding"/>
    <property type="match status" value="2"/>
</dbReference>
<evidence type="ECO:0000259" key="4">
    <source>
        <dbReference type="PROSITE" id="PS50075"/>
    </source>
</evidence>
<dbReference type="Gene3D" id="3.30.300.30">
    <property type="match status" value="2"/>
</dbReference>
<evidence type="ECO:0000313" key="5">
    <source>
        <dbReference type="EMBL" id="RZM76719.1"/>
    </source>
</evidence>
<dbReference type="SUPFAM" id="SSF52777">
    <property type="entry name" value="CoA-dependent acyltransferases"/>
    <property type="match status" value="4"/>
</dbReference>
<dbReference type="FunFam" id="3.40.50.980:FF:000001">
    <property type="entry name" value="Non-ribosomal peptide synthetase"/>
    <property type="match status" value="1"/>
</dbReference>
<comment type="caution">
    <text evidence="5">The sequence shown here is derived from an EMBL/GenBank/DDBJ whole genome shotgun (WGS) entry which is preliminary data.</text>
</comment>
<evidence type="ECO:0000256" key="1">
    <source>
        <dbReference type="ARBA" id="ARBA00001957"/>
    </source>
</evidence>
<evidence type="ECO:0000256" key="2">
    <source>
        <dbReference type="ARBA" id="ARBA00022450"/>
    </source>
</evidence>
<protein>
    <recommendedName>
        <fullName evidence="4">Carrier domain-containing protein</fullName>
    </recommendedName>
</protein>
<dbReference type="PROSITE" id="PS00012">
    <property type="entry name" value="PHOSPHOPANTETHEINE"/>
    <property type="match status" value="2"/>
</dbReference>
<dbReference type="Proteomes" id="UP000292345">
    <property type="component" value="Unassembled WGS sequence"/>
</dbReference>
<gene>
    <name evidence="5" type="ORF">C3B51_17480</name>
</gene>
<dbReference type="Gene3D" id="3.40.50.12780">
    <property type="entry name" value="N-terminal domain of ligase-like"/>
    <property type="match status" value="2"/>
</dbReference>
<keyword evidence="3" id="KW-0597">Phosphoprotein</keyword>
<keyword evidence="2" id="KW-0596">Phosphopantetheine</keyword>
<dbReference type="InterPro" id="IPR045851">
    <property type="entry name" value="AMP-bd_C_sf"/>
</dbReference>
<dbReference type="InterPro" id="IPR020845">
    <property type="entry name" value="AMP-binding_CS"/>
</dbReference>
<dbReference type="InterPro" id="IPR006162">
    <property type="entry name" value="Ppantetheine_attach_site"/>
</dbReference>
<dbReference type="PANTHER" id="PTHR45527:SF1">
    <property type="entry name" value="FATTY ACID SYNTHASE"/>
    <property type="match status" value="1"/>
</dbReference>
<feature type="domain" description="Carrier" evidence="4">
    <location>
        <begin position="963"/>
        <end position="1040"/>
    </location>
</feature>
<dbReference type="InterPro" id="IPR009081">
    <property type="entry name" value="PP-bd_ACP"/>
</dbReference>
<dbReference type="InterPro" id="IPR010071">
    <property type="entry name" value="AA_adenyl_dom"/>
</dbReference>
<dbReference type="GO" id="GO:0005737">
    <property type="term" value="C:cytoplasm"/>
    <property type="evidence" value="ECO:0007669"/>
    <property type="project" value="TreeGrafter"/>
</dbReference>
<dbReference type="EMBL" id="PPUZ01000048">
    <property type="protein sequence ID" value="RZM76719.1"/>
    <property type="molecule type" value="Genomic_DNA"/>
</dbReference>
<dbReference type="GO" id="GO:0043041">
    <property type="term" value="P:amino acid activation for nonribosomal peptide biosynthetic process"/>
    <property type="evidence" value="ECO:0007669"/>
    <property type="project" value="TreeGrafter"/>
</dbReference>
<sequence>MESNQASWQGPLTQNQQDIYYDQQNYPDCPLYNVGGYISLPAIDVAVLQLAHERVIAAHDVFSLRVGQNNGQLYQWTGSDVNSTLTLIDFSKESEPELRVEQWLEALFQKPQKLDNRQLFSAYLVKLNKHSFYYVGLAHHIIMDGWGFSNWARDLGKFYNAMIADQCVELETTRWQTVVEQDQAYLQSDKLHINEAFFRESLAAFPGSFLSAKYRPQFQNQAVIPGGRKNIVIGRARHQKLVSVAKTLKVPVSQLYFAIIAHYFSRAYDKSKICFGFPVHNRKGHAQKQLLGTFASVSPIILDQQECDELSAWCQHIAVSIRKVLKNQSFPVGLIRKRILNLTPDSHLYDVTFNYLDLNSAFEINEHEAALHYCSHGHEQLPIKFTVWDHGSVQDVVLQVDFNRAYFNEWDVDLLEQRLSWLFEQVIESHGKVSLEQLCVLPEDEKILLNEQLQGAEYKGTSSVTLFDHVRKQAEKTPERVALYDGTTAYSYAQCVAKAELLAGVLHSQHLVAANQLVGVCMARHVDLVVAILAIHRLGAAYVPLDATYPAQRIEYMIKDAQLALILVDDSSFALDSLGDAKRLRVSDQVYDTAVTEIPETSPGHLAYIIYTSGSTGKPKGVMISHLNALSLLNWAQQQYTEEQLSYVLAATSVCFDLSVFEIFAPLSVGGTVRLVDNVLALGQIHDAEQITLLNTVPSAIESLLTTQELPQSLQIINLAGEPLITDTVRRLKARLPAVRVFDLYGPSEDTTYSTCGERFSDISANIGRPLPGTLTYIFDSKGRLTPVGCEGELYLGGPGLSDGYLGKPELSAQKFFSMPSPIDGRLLRLYKTGDQVRWQADGTLQYLGRLDSQVKIRGFRIELDEIKNVLKNVSGVADIQLLVAGERQEAKLVAFVILAKTHEHQAQWVLEQLSRAAQRQLPDYMAPNHIQLCDEFARLPNGKLDPAALLAKFCQYSDAIVEPTTELETQLRAIWSQLLQQQAETISTEDNFFRLGGNSLLCTQMVHLLNKQIHIKVSLAEIFSAPTIKSLASQIQSDIAQTAPKSYSLSTMPKPQHDVPLSYAQYRIWFMHEMHDVKDALHIPIKVEIARALNLAQLQRVLNRLAEQHLILSTSFVSNEDGDPHQRAIAVSEVPLRFIDLRSQPAYLQASLCEAECQKDAMREFNLAEPPLLRAMVIQQDVKHYIIQFTFHHIICDGWSGLQFLDLFFAQLEAEAANAQHELHVPEFKYTDYVLASRAFLSTPAAQQQVAFWRNELTDFPQPLALPWRHKGGQQGESTMADEVGLTLPTQLSSAIKLFAQHHSCTVFNVIHTSLAIVLSRLTGQRKLSIGVPCSGRHIEGTESMLGVFLNLLPLQTSLPDNTTFSELVAANSTYTSSVFVNQDIPFETLNVLANELNQDRRGAPLFNVMLNMLNLPNTLNAYKDVTLVTDTLSKVPSKFDLTLYVTEEDNAQGETTFRFFASFDEQQYRADLVRNALLKLVFFIEQAIKEPQQVFSDIKLEAMDGAVSALQPVSLPAESLNDAFARMVAMHAQSPSLMFSGKTFTYWELDKLSDHYAYLLQQQGVRKGDAVAIFAQRTPNFIVSVLAVLKAGAYFALLSEQQSEYVLKAQLNIIKPAAWLVCSDKNISLAHTLGLAHKKGLLVELRELQAPFCQLDAVSCDADTLAYIAFTSGTTGEPKAIYGQHASISAFIPVMQQRYQFDSTAHVGMLSSLTHDPVLRDIFFALGSGACLHIPTEATYRSADVLTWLRDNRINMVNMTPSYARQFTAYSHCDLPQLTHVFFGGEPLTDSDVKQIRALCEHVRVTNLYGATESGRALAAFDIDSDSNEACSPQFCEHGVYPVGQGLAGVRLVILNENNQLCSVGEVGQIGILSEHLPLGYPGAAQSSKYLNLEQGRVYLTGDKGRYTTLNMVECLGREDQQVKLRGYRIELEEITFHLKAHPSVMDAYVFVSNYNSDTASLIAVITCKSQTFHNNDELNEVKGFLSSRLPVYMLPASFVMLDHFPMTLNNKVDHAGLRKKALAQLAHQQHGSNSPAKTPLEHELHSIWSELFEQESLCVTSNFYALGGNSLLATKLIARIQRQYELEFTYQDFLTDSSIRMVAKRIEDFLNSKAVTQSNRQDKKITLSI</sequence>
<evidence type="ECO:0000313" key="6">
    <source>
        <dbReference type="Proteomes" id="UP000292345"/>
    </source>
</evidence>
<dbReference type="SUPFAM" id="SSF56801">
    <property type="entry name" value="Acetyl-CoA synthetase-like"/>
    <property type="match status" value="2"/>
</dbReference>
<dbReference type="PANTHER" id="PTHR45527">
    <property type="entry name" value="NONRIBOSOMAL PEPTIDE SYNTHETASE"/>
    <property type="match status" value="1"/>
</dbReference>
<comment type="cofactor">
    <cofactor evidence="1">
        <name>pantetheine 4'-phosphate</name>
        <dbReference type="ChEBI" id="CHEBI:47942"/>
    </cofactor>
</comment>
<dbReference type="InterPro" id="IPR001242">
    <property type="entry name" value="Condensation_dom"/>
</dbReference>
<dbReference type="Pfam" id="PF00668">
    <property type="entry name" value="Condensation"/>
    <property type="match status" value="2"/>
</dbReference>
<dbReference type="GO" id="GO:0003824">
    <property type="term" value="F:catalytic activity"/>
    <property type="evidence" value="ECO:0007669"/>
    <property type="project" value="InterPro"/>
</dbReference>
<dbReference type="PROSITE" id="PS00455">
    <property type="entry name" value="AMP_BINDING"/>
    <property type="match status" value="2"/>
</dbReference>
<dbReference type="InterPro" id="IPR000873">
    <property type="entry name" value="AMP-dep_synth/lig_dom"/>
</dbReference>
<name>A0A4Q7E518_9GAMM</name>
<dbReference type="FunFam" id="3.30.300.30:FF:000015">
    <property type="entry name" value="Nonribosomal peptide synthase SidD"/>
    <property type="match status" value="1"/>
</dbReference>
<dbReference type="InterPro" id="IPR020806">
    <property type="entry name" value="PKS_PP-bd"/>
</dbReference>
<dbReference type="SMART" id="SM00823">
    <property type="entry name" value="PKS_PP"/>
    <property type="match status" value="1"/>
</dbReference>
<accession>A0A4Q7E518</accession>
<dbReference type="RefSeq" id="WP_130245884.1">
    <property type="nucleotide sequence ID" value="NZ_PPUZ01000048.1"/>
</dbReference>
<organism evidence="5 6">
    <name type="scientific">Pseudoalteromonas rubra</name>
    <dbReference type="NCBI Taxonomy" id="43658"/>
    <lineage>
        <taxon>Bacteria</taxon>
        <taxon>Pseudomonadati</taxon>
        <taxon>Pseudomonadota</taxon>
        <taxon>Gammaproteobacteria</taxon>
        <taxon>Alteromonadales</taxon>
        <taxon>Pseudoalteromonadaceae</taxon>
        <taxon>Pseudoalteromonas</taxon>
    </lineage>
</organism>
<feature type="domain" description="Carrier" evidence="4">
    <location>
        <begin position="2038"/>
        <end position="2113"/>
    </location>
</feature>
<reference evidence="5 6" key="1">
    <citation type="submission" date="2018-01" db="EMBL/GenBank/DDBJ databases">
        <title>Co-occurrence of chitin degradation, pigmentation and bioactivity in marine Pseudoalteromonas.</title>
        <authorList>
            <person name="Paulsen S."/>
            <person name="Gram L."/>
            <person name="Machado H."/>
        </authorList>
    </citation>
    <scope>NUCLEOTIDE SEQUENCE [LARGE SCALE GENOMIC DNA]</scope>
    <source>
        <strain evidence="5 6">S1946</strain>
    </source>
</reference>
<dbReference type="FunFam" id="1.10.1200.10:FF:000005">
    <property type="entry name" value="Nonribosomal peptide synthetase 1"/>
    <property type="match status" value="1"/>
</dbReference>
<dbReference type="GO" id="GO:0044550">
    <property type="term" value="P:secondary metabolite biosynthetic process"/>
    <property type="evidence" value="ECO:0007669"/>
    <property type="project" value="TreeGrafter"/>
</dbReference>
<dbReference type="Gene3D" id="3.30.559.10">
    <property type="entry name" value="Chloramphenicol acetyltransferase-like domain"/>
    <property type="match status" value="2"/>
</dbReference>
<dbReference type="InterPro" id="IPR025110">
    <property type="entry name" value="AMP-bd_C"/>
</dbReference>
<dbReference type="PROSITE" id="PS50075">
    <property type="entry name" value="CARRIER"/>
    <property type="match status" value="2"/>
</dbReference>
<dbReference type="Pfam" id="PF00501">
    <property type="entry name" value="AMP-binding"/>
    <property type="match status" value="2"/>
</dbReference>
<dbReference type="SUPFAM" id="SSF47336">
    <property type="entry name" value="ACP-like"/>
    <property type="match status" value="2"/>
</dbReference>
<dbReference type="NCBIfam" id="TIGR01733">
    <property type="entry name" value="AA-adenyl-dom"/>
    <property type="match status" value="1"/>
</dbReference>
<dbReference type="GO" id="GO:0031177">
    <property type="term" value="F:phosphopantetheine binding"/>
    <property type="evidence" value="ECO:0007669"/>
    <property type="project" value="InterPro"/>
</dbReference>
<dbReference type="InterPro" id="IPR036736">
    <property type="entry name" value="ACP-like_sf"/>
</dbReference>
<dbReference type="InterPro" id="IPR042099">
    <property type="entry name" value="ANL_N_sf"/>
</dbReference>
<proteinExistence type="predicted"/>
<dbReference type="Gene3D" id="1.10.1200.10">
    <property type="entry name" value="ACP-like"/>
    <property type="match status" value="2"/>
</dbReference>
<dbReference type="InterPro" id="IPR023213">
    <property type="entry name" value="CAT-like_dom_sf"/>
</dbReference>
<dbReference type="Pfam" id="PF13193">
    <property type="entry name" value="AMP-binding_C"/>
    <property type="match status" value="1"/>
</dbReference>
<dbReference type="Gene3D" id="3.30.559.30">
    <property type="entry name" value="Nonribosomal peptide synthetase, condensation domain"/>
    <property type="match status" value="2"/>
</dbReference>
<evidence type="ECO:0000256" key="3">
    <source>
        <dbReference type="ARBA" id="ARBA00022553"/>
    </source>
</evidence>